<protein>
    <submittedName>
        <fullName evidence="4">TetR family transcriptional regulator</fullName>
    </submittedName>
</protein>
<proteinExistence type="predicted"/>
<dbReference type="SUPFAM" id="SSF48498">
    <property type="entry name" value="Tetracyclin repressor-like, C-terminal domain"/>
    <property type="match status" value="1"/>
</dbReference>
<evidence type="ECO:0000313" key="4">
    <source>
        <dbReference type="EMBL" id="GGP99214.1"/>
    </source>
</evidence>
<keyword evidence="1" id="KW-0805">Transcription regulation</keyword>
<dbReference type="InterPro" id="IPR009057">
    <property type="entry name" value="Homeodomain-like_sf"/>
</dbReference>
<accession>A0ABQ2QXS0</accession>
<reference evidence="5" key="1">
    <citation type="journal article" date="2019" name="Int. J. Syst. Evol. Microbiol.">
        <title>The Global Catalogue of Microorganisms (GCM) 10K type strain sequencing project: providing services to taxonomists for standard genome sequencing and annotation.</title>
        <authorList>
            <consortium name="The Broad Institute Genomics Platform"/>
            <consortium name="The Broad Institute Genome Sequencing Center for Infectious Disease"/>
            <person name="Wu L."/>
            <person name="Ma J."/>
        </authorList>
    </citation>
    <scope>NUCLEOTIDE SEQUENCE [LARGE SCALE GENOMIC DNA]</scope>
    <source>
        <strain evidence="5">JCM 32305</strain>
    </source>
</reference>
<dbReference type="Proteomes" id="UP000654004">
    <property type="component" value="Unassembled WGS sequence"/>
</dbReference>
<dbReference type="InterPro" id="IPR036271">
    <property type="entry name" value="Tet_transcr_reg_TetR-rel_C_sf"/>
</dbReference>
<evidence type="ECO:0000256" key="1">
    <source>
        <dbReference type="ARBA" id="ARBA00023015"/>
    </source>
</evidence>
<name>A0ABQ2QXS0_9GAMM</name>
<keyword evidence="5" id="KW-1185">Reference proteome</keyword>
<evidence type="ECO:0000259" key="3">
    <source>
        <dbReference type="Pfam" id="PF13305"/>
    </source>
</evidence>
<keyword evidence="2" id="KW-0804">Transcription</keyword>
<sequence>MDSAVARRKEHTHEQIRQMAIAAVVKHLQYDNIHSLSLRKVAAEIGYVPSTLINIFGSYQYLLLAVSEHTLIKLSAALQGFTEQAPILNIQNMAKAYSVFALQHKSCFRLVFELSMPNEQPLPANHSALVKSLFALVESQLRLCIADISIQKVELMSRVLWGGIHGLTCLALDGKLFVTHSDLQAMLCSHVQGYIAGIGINREFV</sequence>
<dbReference type="Gene3D" id="1.10.357.10">
    <property type="entry name" value="Tetracycline Repressor, domain 2"/>
    <property type="match status" value="1"/>
</dbReference>
<evidence type="ECO:0000256" key="2">
    <source>
        <dbReference type="ARBA" id="ARBA00023163"/>
    </source>
</evidence>
<organism evidence="4 5">
    <name type="scientific">Shewanella ulleungensis</name>
    <dbReference type="NCBI Taxonomy" id="2282699"/>
    <lineage>
        <taxon>Bacteria</taxon>
        <taxon>Pseudomonadati</taxon>
        <taxon>Pseudomonadota</taxon>
        <taxon>Gammaproteobacteria</taxon>
        <taxon>Alteromonadales</taxon>
        <taxon>Shewanellaceae</taxon>
        <taxon>Shewanella</taxon>
    </lineage>
</organism>
<evidence type="ECO:0000313" key="5">
    <source>
        <dbReference type="Proteomes" id="UP000654004"/>
    </source>
</evidence>
<feature type="domain" description="HTH-type transcriptional regulator MT1864/Rv1816-like C-terminal" evidence="3">
    <location>
        <begin position="91"/>
        <end position="187"/>
    </location>
</feature>
<dbReference type="SUPFAM" id="SSF46689">
    <property type="entry name" value="Homeodomain-like"/>
    <property type="match status" value="1"/>
</dbReference>
<dbReference type="Pfam" id="PF13305">
    <property type="entry name" value="TetR_C_33"/>
    <property type="match status" value="1"/>
</dbReference>
<dbReference type="EMBL" id="BMQW01000013">
    <property type="protein sequence ID" value="GGP99214.1"/>
    <property type="molecule type" value="Genomic_DNA"/>
</dbReference>
<dbReference type="InterPro" id="IPR025996">
    <property type="entry name" value="MT1864/Rv1816-like_C"/>
</dbReference>
<comment type="caution">
    <text evidence="4">The sequence shown here is derived from an EMBL/GenBank/DDBJ whole genome shotgun (WGS) entry which is preliminary data.</text>
</comment>
<gene>
    <name evidence="4" type="ORF">GCM10009410_36400</name>
</gene>